<evidence type="ECO:0000256" key="1">
    <source>
        <dbReference type="SAM" id="Phobius"/>
    </source>
</evidence>
<accession>A0A540R5H4</accession>
<dbReference type="AlphaFoldDB" id="A0A540R5H4"/>
<reference evidence="2 3" key="1">
    <citation type="submission" date="2019-06" db="EMBL/GenBank/DDBJ databases">
        <title>Draft genome of C. phoceense Strain 272.</title>
        <authorList>
            <person name="Pacheco L.G.C."/>
            <person name="Barberis C.M."/>
            <person name="Almuzara M.N."/>
            <person name="Traglia G.M."/>
            <person name="Santos C.S."/>
            <person name="Rocha D.J.P.G."/>
            <person name="Aguiar E.R.G.R."/>
            <person name="Vay C.A."/>
        </authorList>
    </citation>
    <scope>NUCLEOTIDE SEQUENCE [LARGE SCALE GENOMIC DNA]</scope>
    <source>
        <strain evidence="2 3">272</strain>
    </source>
</reference>
<evidence type="ECO:0000313" key="2">
    <source>
        <dbReference type="EMBL" id="TQE42989.1"/>
    </source>
</evidence>
<dbReference type="Proteomes" id="UP000318080">
    <property type="component" value="Unassembled WGS sequence"/>
</dbReference>
<proteinExistence type="predicted"/>
<keyword evidence="1" id="KW-1133">Transmembrane helix</keyword>
<evidence type="ECO:0008006" key="4">
    <source>
        <dbReference type="Google" id="ProtNLM"/>
    </source>
</evidence>
<protein>
    <recommendedName>
        <fullName evidence="4">DUF2613 family protein</fullName>
    </recommendedName>
</protein>
<keyword evidence="1" id="KW-0472">Membrane</keyword>
<feature type="transmembrane region" description="Helical" evidence="1">
    <location>
        <begin position="21"/>
        <end position="44"/>
    </location>
</feature>
<keyword evidence="3" id="KW-1185">Reference proteome</keyword>
<dbReference type="GeneID" id="79853945"/>
<sequence length="66" mass="6770">MRPRNARVDVSNTEERESLRGGAVLGAVFGAALFFTIVFGGGAAEETMTGADMAPQAEVAAVNGAR</sequence>
<comment type="caution">
    <text evidence="2">The sequence shown here is derived from an EMBL/GenBank/DDBJ whole genome shotgun (WGS) entry which is preliminary data.</text>
</comment>
<name>A0A540R5H4_9CORY</name>
<dbReference type="EMBL" id="VHIR01000014">
    <property type="protein sequence ID" value="TQE42989.1"/>
    <property type="molecule type" value="Genomic_DNA"/>
</dbReference>
<organism evidence="2 3">
    <name type="scientific">Corynebacterium phoceense</name>
    <dbReference type="NCBI Taxonomy" id="1686286"/>
    <lineage>
        <taxon>Bacteria</taxon>
        <taxon>Bacillati</taxon>
        <taxon>Actinomycetota</taxon>
        <taxon>Actinomycetes</taxon>
        <taxon>Mycobacteriales</taxon>
        <taxon>Corynebacteriaceae</taxon>
        <taxon>Corynebacterium</taxon>
    </lineage>
</organism>
<keyword evidence="1" id="KW-0812">Transmembrane</keyword>
<dbReference type="RefSeq" id="WP_141629113.1">
    <property type="nucleotide sequence ID" value="NZ_JADPQA010000024.1"/>
</dbReference>
<gene>
    <name evidence="2" type="ORF">EJK80_09610</name>
</gene>
<evidence type="ECO:0000313" key="3">
    <source>
        <dbReference type="Proteomes" id="UP000318080"/>
    </source>
</evidence>